<accession>A0A836H7K5</accession>
<sequence length="242" mass="26714">MTNADDTAPASTSGAGGGVRAGEENVDDEDDEFGVGMPSFLPQLLGWVHHAMGLDMSRGRSAAGGRTSRQHRLLSERLSLLQVAVRELLRLSGPRSTESFVNLISVEPEVAQLVETLSTRLSEFATSATTAPTDSFTSSSPQSPECLEQYNVTFLAVAYLFFNGTAEAYFRAHPLNPRRMQSLQRLDEAVRLSRKARLILLEATEEDYRAHYVDTIVHDATRRFCTFPRLCEPQESSQSFPA</sequence>
<dbReference type="RefSeq" id="XP_067065771.1">
    <property type="nucleotide sequence ID" value="XM_067209641.1"/>
</dbReference>
<evidence type="ECO:0000313" key="2">
    <source>
        <dbReference type="EMBL" id="KAG5487274.1"/>
    </source>
</evidence>
<name>A0A836H7K5_9TRYP</name>
<comment type="caution">
    <text evidence="2">The sequence shown here is derived from an EMBL/GenBank/DDBJ whole genome shotgun (WGS) entry which is preliminary data.</text>
</comment>
<feature type="compositionally biased region" description="Acidic residues" evidence="1">
    <location>
        <begin position="24"/>
        <end position="33"/>
    </location>
</feature>
<dbReference type="GeneID" id="92363575"/>
<reference evidence="3" key="2">
    <citation type="journal article" date="2021" name="Sci. Data">
        <title>Chromosome-scale genome sequencing, assembly and annotation of six genomes from subfamily Leishmaniinae.</title>
        <authorList>
            <person name="Almutairi H."/>
            <person name="Urbaniak M.D."/>
            <person name="Bates M.D."/>
            <person name="Jariyapan N."/>
            <person name="Kwakye-Nuako G."/>
            <person name="Thomaz Soccol V."/>
            <person name="Al-Salem W.S."/>
            <person name="Dillon R.J."/>
            <person name="Bates P.A."/>
            <person name="Gatherer D."/>
        </authorList>
    </citation>
    <scope>NUCLEOTIDE SEQUENCE [LARGE SCALE GENOMIC DNA]</scope>
</reference>
<gene>
    <name evidence="2" type="ORF">LSCM4_07763</name>
</gene>
<dbReference type="KEGG" id="loi:92363575"/>
<dbReference type="AlphaFoldDB" id="A0A836H7K5"/>
<dbReference type="EMBL" id="JAFHLR010000006">
    <property type="protein sequence ID" value="KAG5487274.1"/>
    <property type="molecule type" value="Genomic_DNA"/>
</dbReference>
<dbReference type="Proteomes" id="UP000674143">
    <property type="component" value="Unassembled WGS sequence"/>
</dbReference>
<organism evidence="2 3">
    <name type="scientific">Leishmania orientalis</name>
    <dbReference type="NCBI Taxonomy" id="2249476"/>
    <lineage>
        <taxon>Eukaryota</taxon>
        <taxon>Discoba</taxon>
        <taxon>Euglenozoa</taxon>
        <taxon>Kinetoplastea</taxon>
        <taxon>Metakinetoplastina</taxon>
        <taxon>Trypanosomatida</taxon>
        <taxon>Trypanosomatidae</taxon>
        <taxon>Leishmaniinae</taxon>
        <taxon>Leishmania</taxon>
    </lineage>
</organism>
<evidence type="ECO:0000256" key="1">
    <source>
        <dbReference type="SAM" id="MobiDB-lite"/>
    </source>
</evidence>
<reference evidence="3" key="1">
    <citation type="journal article" date="2021" name="Microbiol. Resour. Announc.">
        <title>LGAAP: Leishmaniinae Genome Assembly and Annotation Pipeline.</title>
        <authorList>
            <person name="Almutairi H."/>
            <person name="Urbaniak M.D."/>
            <person name="Bates M.D."/>
            <person name="Jariyapan N."/>
            <person name="Kwakye-Nuako G."/>
            <person name="Thomaz-Soccol V."/>
            <person name="Al-Salem W.S."/>
            <person name="Dillon R.J."/>
            <person name="Bates P.A."/>
            <person name="Gatherer D."/>
        </authorList>
    </citation>
    <scope>NUCLEOTIDE SEQUENCE [LARGE SCALE GENOMIC DNA]</scope>
</reference>
<proteinExistence type="predicted"/>
<keyword evidence="3" id="KW-1185">Reference proteome</keyword>
<feature type="region of interest" description="Disordered" evidence="1">
    <location>
        <begin position="1"/>
        <end position="33"/>
    </location>
</feature>
<protein>
    <submittedName>
        <fullName evidence="2">Uncharacterized protein</fullName>
    </submittedName>
</protein>
<evidence type="ECO:0000313" key="3">
    <source>
        <dbReference type="Proteomes" id="UP000674143"/>
    </source>
</evidence>